<name>A0A8S2ESA5_9BILA</name>
<feature type="transmembrane region" description="Helical" evidence="1">
    <location>
        <begin position="178"/>
        <end position="196"/>
    </location>
</feature>
<dbReference type="Proteomes" id="UP000682733">
    <property type="component" value="Unassembled WGS sequence"/>
</dbReference>
<dbReference type="Gene3D" id="1.20.1070.10">
    <property type="entry name" value="Rhodopsin 7-helix transmembrane proteins"/>
    <property type="match status" value="1"/>
</dbReference>
<accession>A0A8S2ESA5</accession>
<protein>
    <submittedName>
        <fullName evidence="2">Uncharacterized protein</fullName>
    </submittedName>
</protein>
<organism evidence="2 4">
    <name type="scientific">Didymodactylos carnosus</name>
    <dbReference type="NCBI Taxonomy" id="1234261"/>
    <lineage>
        <taxon>Eukaryota</taxon>
        <taxon>Metazoa</taxon>
        <taxon>Spiralia</taxon>
        <taxon>Gnathifera</taxon>
        <taxon>Rotifera</taxon>
        <taxon>Eurotatoria</taxon>
        <taxon>Bdelloidea</taxon>
        <taxon>Philodinida</taxon>
        <taxon>Philodinidae</taxon>
        <taxon>Didymodactylos</taxon>
    </lineage>
</organism>
<evidence type="ECO:0000313" key="3">
    <source>
        <dbReference type="EMBL" id="CAF4049174.1"/>
    </source>
</evidence>
<feature type="transmembrane region" description="Helical" evidence="1">
    <location>
        <begin position="279"/>
        <end position="299"/>
    </location>
</feature>
<dbReference type="SUPFAM" id="SSF81321">
    <property type="entry name" value="Family A G protein-coupled receptor-like"/>
    <property type="match status" value="1"/>
</dbReference>
<gene>
    <name evidence="2" type="ORF">OVA965_LOCUS25853</name>
    <name evidence="3" type="ORF">TMI583_LOCUS26583</name>
</gene>
<dbReference type="EMBL" id="CAJOBA010037804">
    <property type="protein sequence ID" value="CAF4049174.1"/>
    <property type="molecule type" value="Genomic_DNA"/>
</dbReference>
<sequence>DEQNSPEMIKIFDDCDTILNPDCENRLCSRNEFSCGSSQCIPWVNSEHYCNNSRDIYYRCEINELITTSKGNCLNSDLKTVRVNDNDECTKAVRDSMLRIQNGTSRFDQHLMHVTYLIVSHQSIVINSLLNLILCKSLDTIIISLSYSAWWLSTFVTGERVLSVLKPIGFLTLKTPKCAMIITCAILFATFGSSAYTHGFMYKIVVSVDKNVTWCVREISPFHQHFVSGLMIIHTTIPFILNFIFAMIIIVIISRTKTNIHNLSHRQTFFTQIRQRQDLLLGPILYLILQTPQLVIQFLNGCSYSNNTSFTYIVLTAYYISFIPQITIFFFYVLTSPSYKAALLEEARICRWFNKKFGDEVTDTTSSKQCENLKAIALYHLTGGNQDDPTVIVKRDNL</sequence>
<feature type="transmembrane region" description="Helical" evidence="1">
    <location>
        <begin position="231"/>
        <end position="253"/>
    </location>
</feature>
<dbReference type="EMBL" id="CAJNOK010016258">
    <property type="protein sequence ID" value="CAF1241652.1"/>
    <property type="molecule type" value="Genomic_DNA"/>
</dbReference>
<dbReference type="Proteomes" id="UP000677228">
    <property type="component" value="Unassembled WGS sequence"/>
</dbReference>
<evidence type="ECO:0000313" key="4">
    <source>
        <dbReference type="Proteomes" id="UP000677228"/>
    </source>
</evidence>
<reference evidence="2" key="1">
    <citation type="submission" date="2021-02" db="EMBL/GenBank/DDBJ databases">
        <authorList>
            <person name="Nowell W R."/>
        </authorList>
    </citation>
    <scope>NUCLEOTIDE SEQUENCE</scope>
</reference>
<feature type="non-terminal residue" evidence="2">
    <location>
        <position position="398"/>
    </location>
</feature>
<evidence type="ECO:0000256" key="1">
    <source>
        <dbReference type="SAM" id="Phobius"/>
    </source>
</evidence>
<proteinExistence type="predicted"/>
<dbReference type="AlphaFoldDB" id="A0A8S2ESA5"/>
<keyword evidence="1" id="KW-0812">Transmembrane</keyword>
<keyword evidence="1" id="KW-0472">Membrane</keyword>
<feature type="transmembrane region" description="Helical" evidence="1">
    <location>
        <begin position="311"/>
        <end position="334"/>
    </location>
</feature>
<keyword evidence="1" id="KW-1133">Transmembrane helix</keyword>
<evidence type="ECO:0000313" key="2">
    <source>
        <dbReference type="EMBL" id="CAF1241652.1"/>
    </source>
</evidence>
<comment type="caution">
    <text evidence="2">The sequence shown here is derived from an EMBL/GenBank/DDBJ whole genome shotgun (WGS) entry which is preliminary data.</text>
</comment>